<accession>A0A2I4GWC8</accession>
<feature type="compositionally biased region" description="Polar residues" evidence="1">
    <location>
        <begin position="80"/>
        <end position="98"/>
    </location>
</feature>
<sequence>MAASSPAASHNTTAPTASHNSSHRTDTPPKTLRGLNKPKCQICGNVARSRCPFKSCKSCCSRDQNPCPIHVLKASATVPDKTSSSSTPMFDQQASEASPSGASLRVVSLRQLSNNFAQFNNVQIPLRSRKPLTKKDAAAINEWRFSKLKEYRDRNVEVEDEAFDRYMHNISLLEEVFSVKSILEGSIEDESSVSNPKPTSMEANTETMVSRLKLQLRSNSIRKDNFRRRIKQIVDEGLKELQKPDLDDAINEPNDQDEQNEGTKKAKISKTEKASTISDLIDKLNKARNEEDLKSCLEMKLQLFNQDTVSNQTGIKDASLEDQTPIIDSEPRKKFHYSLKKLISTTDIDQETLSRIDSHFSSLEQIENL</sequence>
<feature type="region of interest" description="Disordered" evidence="1">
    <location>
        <begin position="244"/>
        <end position="271"/>
    </location>
</feature>
<dbReference type="Proteomes" id="UP000235220">
    <property type="component" value="Chromosome 1"/>
</dbReference>
<evidence type="ECO:0000313" key="3">
    <source>
        <dbReference type="RefSeq" id="XP_018848205.1"/>
    </source>
</evidence>
<feature type="compositionally biased region" description="Polar residues" evidence="1">
    <location>
        <begin position="1"/>
        <end position="20"/>
    </location>
</feature>
<feature type="compositionally biased region" description="Acidic residues" evidence="1">
    <location>
        <begin position="247"/>
        <end position="260"/>
    </location>
</feature>
<evidence type="ECO:0000313" key="2">
    <source>
        <dbReference type="Proteomes" id="UP000235220"/>
    </source>
</evidence>
<protein>
    <submittedName>
        <fullName evidence="3 4">Uncharacterized protein LOC109011449</fullName>
    </submittedName>
</protein>
<dbReference type="RefSeq" id="XP_018848206.1">
    <property type="nucleotide sequence ID" value="XM_018992661.2"/>
</dbReference>
<dbReference type="KEGG" id="jre:109011449"/>
<dbReference type="PANTHER" id="PTHR35696">
    <property type="entry name" value="ELECTRON CARRIER/IRON ION-BINDING PROTEIN"/>
    <property type="match status" value="1"/>
</dbReference>
<feature type="compositionally biased region" description="Basic and acidic residues" evidence="1">
    <location>
        <begin position="261"/>
        <end position="271"/>
    </location>
</feature>
<keyword evidence="2" id="KW-1185">Reference proteome</keyword>
<evidence type="ECO:0000313" key="4">
    <source>
        <dbReference type="RefSeq" id="XP_018848206.1"/>
    </source>
</evidence>
<evidence type="ECO:0000256" key="1">
    <source>
        <dbReference type="SAM" id="MobiDB-lite"/>
    </source>
</evidence>
<dbReference type="Pfam" id="PF05142">
    <property type="entry name" value="DUF702"/>
    <property type="match status" value="1"/>
</dbReference>
<dbReference type="Gramene" id="Jr01_24730_p1">
    <property type="protein sequence ID" value="cds.Jr01_24730_p1"/>
    <property type="gene ID" value="Jr01_24730"/>
</dbReference>
<reference evidence="3 4" key="1">
    <citation type="submission" date="2025-04" db="UniProtKB">
        <authorList>
            <consortium name="RefSeq"/>
        </authorList>
    </citation>
    <scope>IDENTIFICATION</scope>
    <source>
        <tissue evidence="3 4">Leaves</tissue>
    </source>
</reference>
<organism evidence="2 3">
    <name type="scientific">Juglans regia</name>
    <name type="common">English walnut</name>
    <dbReference type="NCBI Taxonomy" id="51240"/>
    <lineage>
        <taxon>Eukaryota</taxon>
        <taxon>Viridiplantae</taxon>
        <taxon>Streptophyta</taxon>
        <taxon>Embryophyta</taxon>
        <taxon>Tracheophyta</taxon>
        <taxon>Spermatophyta</taxon>
        <taxon>Magnoliopsida</taxon>
        <taxon>eudicotyledons</taxon>
        <taxon>Gunneridae</taxon>
        <taxon>Pentapetalae</taxon>
        <taxon>rosids</taxon>
        <taxon>fabids</taxon>
        <taxon>Fagales</taxon>
        <taxon>Juglandaceae</taxon>
        <taxon>Juglans</taxon>
    </lineage>
</organism>
<dbReference type="RefSeq" id="XP_018848205.1">
    <property type="nucleotide sequence ID" value="XM_018992660.2"/>
</dbReference>
<dbReference type="OrthoDB" id="1915989at2759"/>
<proteinExistence type="predicted"/>
<dbReference type="STRING" id="51240.A0A2I4GWC8"/>
<feature type="region of interest" description="Disordered" evidence="1">
    <location>
        <begin position="1"/>
        <end position="34"/>
    </location>
</feature>
<gene>
    <name evidence="3 4" type="primary">LOC109011449</name>
</gene>
<feature type="region of interest" description="Disordered" evidence="1">
    <location>
        <begin position="77"/>
        <end position="98"/>
    </location>
</feature>
<dbReference type="PANTHER" id="PTHR35696:SF1">
    <property type="entry name" value="ELECTRON CARRIER_IRON ION-BINDING PROTEIN"/>
    <property type="match status" value="1"/>
</dbReference>
<dbReference type="GeneID" id="109011449"/>
<name>A0A2I4GWC8_JUGRE</name>
<dbReference type="AlphaFoldDB" id="A0A2I4GWC8"/>